<name>A0A9X2MDU9_9FIRM</name>
<evidence type="ECO:0000313" key="3">
    <source>
        <dbReference type="Proteomes" id="UP001140817"/>
    </source>
</evidence>
<keyword evidence="3" id="KW-1185">Reference proteome</keyword>
<comment type="caution">
    <text evidence="2">The sequence shown here is derived from an EMBL/GenBank/DDBJ whole genome shotgun (WGS) entry which is preliminary data.</text>
</comment>
<dbReference type="EMBL" id="JANKBY010000230">
    <property type="protein sequence ID" value="MCR1824022.1"/>
    <property type="molecule type" value="Genomic_DNA"/>
</dbReference>
<sequence>MNMIIFGIFTLFYGAIIIGSIILLIVKVIERQREKKEENLDKYDKY</sequence>
<keyword evidence="1" id="KW-0812">Transmembrane</keyword>
<proteinExistence type="predicted"/>
<protein>
    <submittedName>
        <fullName evidence="2">Uncharacterized protein</fullName>
    </submittedName>
</protein>
<dbReference type="Proteomes" id="UP001140817">
    <property type="component" value="Unassembled WGS sequence"/>
</dbReference>
<reference evidence="2" key="1">
    <citation type="submission" date="2022-07" db="EMBL/GenBank/DDBJ databases">
        <title>Enhanced cultured diversity of the mouse gut microbiota enables custom-made synthetic communities.</title>
        <authorList>
            <person name="Afrizal A."/>
        </authorList>
    </citation>
    <scope>NUCLEOTIDE SEQUENCE</scope>
    <source>
        <strain evidence="2">DSM 29186</strain>
    </source>
</reference>
<keyword evidence="1" id="KW-1133">Transmembrane helix</keyword>
<evidence type="ECO:0000313" key="2">
    <source>
        <dbReference type="EMBL" id="MCR1824022.1"/>
    </source>
</evidence>
<dbReference type="RefSeq" id="WP_200886408.1">
    <property type="nucleotide sequence ID" value="NZ_JANKBY010000230.1"/>
</dbReference>
<keyword evidence="1" id="KW-0472">Membrane</keyword>
<accession>A0A9X2MDU9</accession>
<organism evidence="2 3">
    <name type="scientific">Terrisporobacter muris</name>
    <dbReference type="NCBI Taxonomy" id="2963284"/>
    <lineage>
        <taxon>Bacteria</taxon>
        <taxon>Bacillati</taxon>
        <taxon>Bacillota</taxon>
        <taxon>Clostridia</taxon>
        <taxon>Peptostreptococcales</taxon>
        <taxon>Peptostreptococcaceae</taxon>
        <taxon>Terrisporobacter</taxon>
    </lineage>
</organism>
<dbReference type="AlphaFoldDB" id="A0A9X2MDU9"/>
<feature type="transmembrane region" description="Helical" evidence="1">
    <location>
        <begin position="6"/>
        <end position="26"/>
    </location>
</feature>
<gene>
    <name evidence="2" type="ORF">NSA58_14620</name>
</gene>
<evidence type="ECO:0000256" key="1">
    <source>
        <dbReference type="SAM" id="Phobius"/>
    </source>
</evidence>